<dbReference type="FunFam" id="1.10.10.10:FF:000001">
    <property type="entry name" value="LysR family transcriptional regulator"/>
    <property type="match status" value="1"/>
</dbReference>
<dbReference type="CDD" id="cd08422">
    <property type="entry name" value="PBP2_CrgA_like"/>
    <property type="match status" value="1"/>
</dbReference>
<evidence type="ECO:0000256" key="5">
    <source>
        <dbReference type="SAM" id="MobiDB-lite"/>
    </source>
</evidence>
<dbReference type="Pfam" id="PF03466">
    <property type="entry name" value="LysR_substrate"/>
    <property type="match status" value="1"/>
</dbReference>
<comment type="similarity">
    <text evidence="1">Belongs to the LysR transcriptional regulatory family.</text>
</comment>
<name>A0A7X2HN34_RALPI</name>
<dbReference type="InterPro" id="IPR058163">
    <property type="entry name" value="LysR-type_TF_proteobact-type"/>
</dbReference>
<dbReference type="EMBL" id="WJYN01000004">
    <property type="protein sequence ID" value="MRS99577.1"/>
    <property type="molecule type" value="Genomic_DNA"/>
</dbReference>
<dbReference type="GO" id="GO:0003700">
    <property type="term" value="F:DNA-binding transcription factor activity"/>
    <property type="evidence" value="ECO:0007669"/>
    <property type="project" value="InterPro"/>
</dbReference>
<dbReference type="SUPFAM" id="SSF46785">
    <property type="entry name" value="Winged helix' DNA-binding domain"/>
    <property type="match status" value="1"/>
</dbReference>
<dbReference type="InterPro" id="IPR036388">
    <property type="entry name" value="WH-like_DNA-bd_sf"/>
</dbReference>
<proteinExistence type="inferred from homology"/>
<dbReference type="InterPro" id="IPR036390">
    <property type="entry name" value="WH_DNA-bd_sf"/>
</dbReference>
<keyword evidence="2" id="KW-0805">Transcription regulation</keyword>
<gene>
    <name evidence="7" type="ORF">GJQ57_13065</name>
</gene>
<dbReference type="AlphaFoldDB" id="A0A7X2HN34"/>
<sequence>MIALDDLRLLVRIADAGNLSAAARQLGWLPATASAALKRVETELGARLFERTTRSMRPTEAGQRYLGYARQALEALDEGAESLGQDRTELSGPIRIAATSDLGRHILRPWLDAFCDEHPGVRITLVLGDRLADLMREDLDFALRYGNLQDSALVRRPLASHPRVIVGAPSYFRQHGRPAHPSDLADHRCLILLRNGEPVTRWQLTHASGPAPIDVRGGFQCDDGAVVRDWAVAGRGLAFKSWLDVAQDVCAGRLEVALPAWSHAPTPLQLVALARRHRPARLTACADFLAARFAEFSARYPFPSAQAAAASQKPVRAPRETKGTKATKTKPAVAANT</sequence>
<keyword evidence="4" id="KW-0804">Transcription</keyword>
<dbReference type="Proteomes" id="UP000441032">
    <property type="component" value="Unassembled WGS sequence"/>
</dbReference>
<dbReference type="RefSeq" id="WP_154207106.1">
    <property type="nucleotide sequence ID" value="NZ_WJYN01000004.1"/>
</dbReference>
<keyword evidence="3" id="KW-0238">DNA-binding</keyword>
<evidence type="ECO:0000313" key="8">
    <source>
        <dbReference type="Proteomes" id="UP000441032"/>
    </source>
</evidence>
<dbReference type="InterPro" id="IPR000847">
    <property type="entry name" value="LysR_HTH_N"/>
</dbReference>
<accession>A0A7X2HN34</accession>
<dbReference type="Gene3D" id="1.10.10.10">
    <property type="entry name" value="Winged helix-like DNA-binding domain superfamily/Winged helix DNA-binding domain"/>
    <property type="match status" value="1"/>
</dbReference>
<dbReference type="GO" id="GO:0006351">
    <property type="term" value="P:DNA-templated transcription"/>
    <property type="evidence" value="ECO:0007669"/>
    <property type="project" value="TreeGrafter"/>
</dbReference>
<feature type="domain" description="HTH lysR-type" evidence="6">
    <location>
        <begin position="1"/>
        <end position="59"/>
    </location>
</feature>
<evidence type="ECO:0000259" key="6">
    <source>
        <dbReference type="PROSITE" id="PS50931"/>
    </source>
</evidence>
<evidence type="ECO:0000256" key="4">
    <source>
        <dbReference type="ARBA" id="ARBA00023163"/>
    </source>
</evidence>
<dbReference type="Pfam" id="PF00126">
    <property type="entry name" value="HTH_1"/>
    <property type="match status" value="1"/>
</dbReference>
<protein>
    <submittedName>
        <fullName evidence="7">LysR family transcriptional regulator</fullName>
    </submittedName>
</protein>
<dbReference type="FunFam" id="3.40.190.290:FF:000001">
    <property type="entry name" value="Transcriptional regulator, LysR family"/>
    <property type="match status" value="1"/>
</dbReference>
<evidence type="ECO:0000256" key="3">
    <source>
        <dbReference type="ARBA" id="ARBA00023125"/>
    </source>
</evidence>
<reference evidence="7 8" key="1">
    <citation type="submission" date="2019-11" db="EMBL/GenBank/DDBJ databases">
        <title>Phenotypic characterization of an OXA-22 and OXA-60 co-producing Ralstonia pickettii clinical strain.</title>
        <authorList>
            <person name="He F."/>
        </authorList>
    </citation>
    <scope>NUCLEOTIDE SEQUENCE [LARGE SCALE GENOMIC DNA]</scope>
    <source>
        <strain evidence="7 8">PSLESD1</strain>
    </source>
</reference>
<comment type="caution">
    <text evidence="7">The sequence shown here is derived from an EMBL/GenBank/DDBJ whole genome shotgun (WGS) entry which is preliminary data.</text>
</comment>
<evidence type="ECO:0000313" key="7">
    <source>
        <dbReference type="EMBL" id="MRS99577.1"/>
    </source>
</evidence>
<feature type="compositionally biased region" description="Low complexity" evidence="5">
    <location>
        <begin position="324"/>
        <end position="337"/>
    </location>
</feature>
<evidence type="ECO:0000256" key="2">
    <source>
        <dbReference type="ARBA" id="ARBA00023015"/>
    </source>
</evidence>
<dbReference type="PANTHER" id="PTHR30537:SF21">
    <property type="entry name" value="HTH-TYPE TRANSCRIPTIONAL REGULATOR SINR-RELATED"/>
    <property type="match status" value="1"/>
</dbReference>
<dbReference type="PANTHER" id="PTHR30537">
    <property type="entry name" value="HTH-TYPE TRANSCRIPTIONAL REGULATOR"/>
    <property type="match status" value="1"/>
</dbReference>
<dbReference type="InterPro" id="IPR005119">
    <property type="entry name" value="LysR_subst-bd"/>
</dbReference>
<evidence type="ECO:0000256" key="1">
    <source>
        <dbReference type="ARBA" id="ARBA00009437"/>
    </source>
</evidence>
<dbReference type="Gene3D" id="3.40.190.290">
    <property type="match status" value="1"/>
</dbReference>
<dbReference type="SUPFAM" id="SSF53850">
    <property type="entry name" value="Periplasmic binding protein-like II"/>
    <property type="match status" value="1"/>
</dbReference>
<feature type="region of interest" description="Disordered" evidence="5">
    <location>
        <begin position="306"/>
        <end position="337"/>
    </location>
</feature>
<dbReference type="PROSITE" id="PS50931">
    <property type="entry name" value="HTH_LYSR"/>
    <property type="match status" value="1"/>
</dbReference>
<organism evidence="7 8">
    <name type="scientific">Ralstonia pickettii</name>
    <name type="common">Burkholderia pickettii</name>
    <dbReference type="NCBI Taxonomy" id="329"/>
    <lineage>
        <taxon>Bacteria</taxon>
        <taxon>Pseudomonadati</taxon>
        <taxon>Pseudomonadota</taxon>
        <taxon>Betaproteobacteria</taxon>
        <taxon>Burkholderiales</taxon>
        <taxon>Burkholderiaceae</taxon>
        <taxon>Ralstonia</taxon>
    </lineage>
</organism>
<dbReference type="GO" id="GO:0043565">
    <property type="term" value="F:sequence-specific DNA binding"/>
    <property type="evidence" value="ECO:0007669"/>
    <property type="project" value="TreeGrafter"/>
</dbReference>